<organism evidence="1">
    <name type="scientific">uncultured SAR11 cluster alpha proteobacterium H17925_45G17</name>
    <dbReference type="NCBI Taxonomy" id="715038"/>
    <lineage>
        <taxon>Bacteria</taxon>
        <taxon>Pseudomonadati</taxon>
        <taxon>Pseudomonadota</taxon>
        <taxon>Alphaproteobacteria</taxon>
        <taxon>Candidatus Pelagibacterales</taxon>
        <taxon>environmental samples</taxon>
    </lineage>
</organism>
<reference evidence="1" key="1">
    <citation type="submission" date="2010-01" db="EMBL/GenBank/DDBJ databases">
        <title>Genome fragments of uncultured bacteria from the North Pacific Subtropical Gyre.</title>
        <authorList>
            <person name="Pham V.D."/>
            <person name="DeLong E.F."/>
        </authorList>
    </citation>
    <scope>NUCLEOTIDE SEQUENCE</scope>
</reference>
<dbReference type="PANTHER" id="PTHR40280">
    <property type="entry name" value="BLR6907 PROTEIN"/>
    <property type="match status" value="1"/>
</dbReference>
<proteinExistence type="predicted"/>
<dbReference type="EMBL" id="GU574704">
    <property type="protein sequence ID" value="ADH43020.1"/>
    <property type="molecule type" value="Genomic_DNA"/>
</dbReference>
<name>E7CA36_9PROT</name>
<dbReference type="PANTHER" id="PTHR40280:SF1">
    <property type="entry name" value="VOC DOMAIN-CONTAINING PROTEIN"/>
    <property type="match status" value="1"/>
</dbReference>
<dbReference type="InterPro" id="IPR029068">
    <property type="entry name" value="Glyas_Bleomycin-R_OHBP_Dase"/>
</dbReference>
<dbReference type="AlphaFoldDB" id="E7CA36"/>
<accession>E7CA36</accession>
<evidence type="ECO:0000313" key="1">
    <source>
        <dbReference type="EMBL" id="ADH43020.1"/>
    </source>
</evidence>
<protein>
    <recommendedName>
        <fullName evidence="2">VOC domain-containing protein</fullName>
    </recommendedName>
</protein>
<evidence type="ECO:0008006" key="2">
    <source>
        <dbReference type="Google" id="ProtNLM"/>
    </source>
</evidence>
<sequence>MSGQICLDYPRGTLHALEQRLQAAEGLLRGTKFMWKRETKRMADGLKSVVLEVRCPWGNNYVLAQQIPGMEGQWYGPFRELSSSVVKGHPSLSPEFPLGIRAVRFDVKPGAAVLIAAFYETYFKCVADMCEDENGRECCSIQMGCHQRLEFCETSKEIPPYDGHHIAVYVTEFDECYTRLKAAGINCH</sequence>
<dbReference type="SUPFAM" id="SSF54593">
    <property type="entry name" value="Glyoxalase/Bleomycin resistance protein/Dihydroxybiphenyl dioxygenase"/>
    <property type="match status" value="1"/>
</dbReference>